<dbReference type="InterPro" id="IPR059049">
    <property type="entry name" value="TSEN34_N"/>
</dbReference>
<keyword evidence="1" id="KW-0456">Lyase</keyword>
<accession>A0A4Y9ZHR6</accession>
<proteinExistence type="predicted"/>
<dbReference type="GO" id="GO:0000213">
    <property type="term" value="F:tRNA-intron lyase activity"/>
    <property type="evidence" value="ECO:0007669"/>
    <property type="project" value="TreeGrafter"/>
</dbReference>
<dbReference type="PANTHER" id="PTHR13070:SF0">
    <property type="entry name" value="TRNA-SPLICING ENDONUCLEASE SUBUNIT SEN34"/>
    <property type="match status" value="1"/>
</dbReference>
<dbReference type="EMBL" id="SFCI01002946">
    <property type="protein sequence ID" value="TFY73361.1"/>
    <property type="molecule type" value="Genomic_DNA"/>
</dbReference>
<reference evidence="3 4" key="1">
    <citation type="submission" date="2019-02" db="EMBL/GenBank/DDBJ databases">
        <title>Genome sequencing of the rare red list fungi Hericium alpestre (H. flagellum).</title>
        <authorList>
            <person name="Buettner E."/>
            <person name="Kellner H."/>
        </authorList>
    </citation>
    <scope>NUCLEOTIDE SEQUENCE [LARGE SCALE GENOMIC DNA]</scope>
    <source>
        <strain evidence="3 4">DSM 108284</strain>
    </source>
</reference>
<dbReference type="GO" id="GO:0000379">
    <property type="term" value="P:tRNA-type intron splice site recognition and cleavage"/>
    <property type="evidence" value="ECO:0007669"/>
    <property type="project" value="TreeGrafter"/>
</dbReference>
<keyword evidence="4" id="KW-1185">Reference proteome</keyword>
<evidence type="ECO:0000313" key="4">
    <source>
        <dbReference type="Proteomes" id="UP000298061"/>
    </source>
</evidence>
<organism evidence="3 4">
    <name type="scientific">Hericium alpestre</name>
    <dbReference type="NCBI Taxonomy" id="135208"/>
    <lineage>
        <taxon>Eukaryota</taxon>
        <taxon>Fungi</taxon>
        <taxon>Dikarya</taxon>
        <taxon>Basidiomycota</taxon>
        <taxon>Agaricomycotina</taxon>
        <taxon>Agaricomycetes</taxon>
        <taxon>Russulales</taxon>
        <taxon>Hericiaceae</taxon>
        <taxon>Hericium</taxon>
    </lineage>
</organism>
<dbReference type="AlphaFoldDB" id="A0A4Y9ZHR6"/>
<name>A0A4Y9ZHR6_9AGAM</name>
<dbReference type="Pfam" id="PF26577">
    <property type="entry name" value="TSEN34_N"/>
    <property type="match status" value="1"/>
</dbReference>
<evidence type="ECO:0000256" key="1">
    <source>
        <dbReference type="ARBA" id="ARBA00023239"/>
    </source>
</evidence>
<dbReference type="OrthoDB" id="48041at2759"/>
<evidence type="ECO:0000259" key="2">
    <source>
        <dbReference type="Pfam" id="PF26577"/>
    </source>
</evidence>
<sequence length="67" mass="7493">MSDEKVRIHVSNKHAFVWTIEHAAALRSKHHICGVLAGTLPHLSQQNAFLGLPLVLMPEEVVLLMEK</sequence>
<dbReference type="STRING" id="135208.A0A4Y9ZHR6"/>
<evidence type="ECO:0000313" key="3">
    <source>
        <dbReference type="EMBL" id="TFY73361.1"/>
    </source>
</evidence>
<feature type="non-terminal residue" evidence="3">
    <location>
        <position position="67"/>
    </location>
</feature>
<dbReference type="PANTHER" id="PTHR13070">
    <property type="entry name" value="TRNA-SPLICING ENDONUCLEASE SUBUNIT SEN34-RELATED"/>
    <property type="match status" value="1"/>
</dbReference>
<feature type="domain" description="TSEN34 N-terminal" evidence="2">
    <location>
        <begin position="6"/>
        <end position="67"/>
    </location>
</feature>
<dbReference type="Proteomes" id="UP000298061">
    <property type="component" value="Unassembled WGS sequence"/>
</dbReference>
<gene>
    <name evidence="3" type="ORF">EWM64_g10651</name>
</gene>
<protein>
    <recommendedName>
        <fullName evidence="2">TSEN34 N-terminal domain-containing protein</fullName>
    </recommendedName>
</protein>
<comment type="caution">
    <text evidence="3">The sequence shown here is derived from an EMBL/GenBank/DDBJ whole genome shotgun (WGS) entry which is preliminary data.</text>
</comment>